<keyword evidence="2" id="KW-0808">Transferase</keyword>
<dbReference type="EMBL" id="QEWK01000001">
    <property type="protein sequence ID" value="RXX22925.1"/>
    <property type="molecule type" value="Genomic_DNA"/>
</dbReference>
<gene>
    <name evidence="2" type="ORF">DF217_02885</name>
</gene>
<accession>A0A4Q2FSC1</accession>
<evidence type="ECO:0000259" key="1">
    <source>
        <dbReference type="Pfam" id="PF01636"/>
    </source>
</evidence>
<sequence length="293" mass="34634">MEFISRIAINKGWSDDKKYCVTDQNQQKYFLRISDKEKLDSKKIEFDIMEKVASLGVHMCKPIKFELCGDEVHSIHEWIDGKVAMDTILTYSENQQYTYGIETGRLLRKIHTIPATEVYEDWEIFFNRKIDDKISKYKECPVQYESGHVFIDFLNENRELLKNRPQVLQHGDYHIGNFMIGEDREIYVIDFDRFDVGDPWEEFNRIVWSAQVSPAFASGMIDGYFDDKVPDLFWKLLAVYILSNLIGALPWAIPYGEEEVSVMQNQAKEILEWYDDMKQIIPSWYLIDKKTEE</sequence>
<protein>
    <submittedName>
        <fullName evidence="2">Phosphotransferase family protein</fullName>
    </submittedName>
</protein>
<dbReference type="InterPro" id="IPR002575">
    <property type="entry name" value="Aminoglycoside_PTrfase"/>
</dbReference>
<dbReference type="InterPro" id="IPR011009">
    <property type="entry name" value="Kinase-like_dom_sf"/>
</dbReference>
<dbReference type="SUPFAM" id="SSF56112">
    <property type="entry name" value="Protein kinase-like (PK-like)"/>
    <property type="match status" value="1"/>
</dbReference>
<dbReference type="Pfam" id="PF01636">
    <property type="entry name" value="APH"/>
    <property type="match status" value="1"/>
</dbReference>
<proteinExistence type="predicted"/>
<feature type="domain" description="Aminoglycoside phosphotransferase" evidence="1">
    <location>
        <begin position="8"/>
        <end position="226"/>
    </location>
</feature>
<dbReference type="Gene3D" id="3.90.1200.10">
    <property type="match status" value="1"/>
</dbReference>
<evidence type="ECO:0000313" key="2">
    <source>
        <dbReference type="EMBL" id="RXX22925.1"/>
    </source>
</evidence>
<organism evidence="2 3">
    <name type="scientific">Streptococcus oralis</name>
    <dbReference type="NCBI Taxonomy" id="1303"/>
    <lineage>
        <taxon>Bacteria</taxon>
        <taxon>Bacillati</taxon>
        <taxon>Bacillota</taxon>
        <taxon>Bacilli</taxon>
        <taxon>Lactobacillales</taxon>
        <taxon>Streptococcaceae</taxon>
        <taxon>Streptococcus</taxon>
    </lineage>
</organism>
<name>A0A4Q2FSC1_STROR</name>
<dbReference type="GO" id="GO:0016740">
    <property type="term" value="F:transferase activity"/>
    <property type="evidence" value="ECO:0007669"/>
    <property type="project" value="UniProtKB-KW"/>
</dbReference>
<dbReference type="PANTHER" id="PTHR41283:SF1">
    <property type="entry name" value="AMINOGLYCOSIDE PHOSPHOTRANSFERASE DOMAIN-CONTAINING PROTEIN"/>
    <property type="match status" value="1"/>
</dbReference>
<comment type="caution">
    <text evidence="2">The sequence shown here is derived from an EMBL/GenBank/DDBJ whole genome shotgun (WGS) entry which is preliminary data.</text>
</comment>
<dbReference type="AlphaFoldDB" id="A0A4Q2FSC1"/>
<evidence type="ECO:0000313" key="3">
    <source>
        <dbReference type="Proteomes" id="UP000289921"/>
    </source>
</evidence>
<dbReference type="PANTHER" id="PTHR41283">
    <property type="entry name" value="AMINOGLYCOSIDE PHOSPHOTRANSFERASE"/>
    <property type="match status" value="1"/>
</dbReference>
<dbReference type="Proteomes" id="UP000289921">
    <property type="component" value="Unassembled WGS sequence"/>
</dbReference>
<dbReference type="RefSeq" id="WP_000394420.1">
    <property type="nucleotide sequence ID" value="NZ_JANCOZ010000001.1"/>
</dbReference>
<reference evidence="2 3" key="1">
    <citation type="submission" date="2018-05" db="EMBL/GenBank/DDBJ databases">
        <title>Streptococcus from otitis media.</title>
        <authorList>
            <person name="Wayes A.M."/>
            <person name="Jakubovics N.S."/>
        </authorList>
    </citation>
    <scope>NUCLEOTIDE SEQUENCE [LARGE SCALE GENOMIC DNA]</scope>
    <source>
        <strain evidence="2 3">NU39</strain>
    </source>
</reference>